<comment type="caution">
    <text evidence="1">The sequence shown here is derived from an EMBL/GenBank/DDBJ whole genome shotgun (WGS) entry which is preliminary data.</text>
</comment>
<evidence type="ECO:0000313" key="1">
    <source>
        <dbReference type="EMBL" id="KAF7257059.1"/>
    </source>
</evidence>
<reference evidence="1" key="1">
    <citation type="submission" date="2019-07" db="EMBL/GenBank/DDBJ databases">
        <title>Annotation for the trematode Paragonimus miyazaki's.</title>
        <authorList>
            <person name="Choi Y.-J."/>
        </authorList>
    </citation>
    <scope>NUCLEOTIDE SEQUENCE</scope>
    <source>
        <strain evidence="1">Japan</strain>
    </source>
</reference>
<name>A0A8S9YQ42_9TREM</name>
<keyword evidence="2" id="KW-1185">Reference proteome</keyword>
<gene>
    <name evidence="1" type="ORF">EG68_05894</name>
</gene>
<organism evidence="1 2">
    <name type="scientific">Paragonimus skrjabini miyazakii</name>
    <dbReference type="NCBI Taxonomy" id="59628"/>
    <lineage>
        <taxon>Eukaryota</taxon>
        <taxon>Metazoa</taxon>
        <taxon>Spiralia</taxon>
        <taxon>Lophotrochozoa</taxon>
        <taxon>Platyhelminthes</taxon>
        <taxon>Trematoda</taxon>
        <taxon>Digenea</taxon>
        <taxon>Plagiorchiida</taxon>
        <taxon>Troglotremata</taxon>
        <taxon>Troglotrematidae</taxon>
        <taxon>Paragonimus</taxon>
    </lineage>
</organism>
<accession>A0A8S9YQ42</accession>
<evidence type="ECO:0000313" key="2">
    <source>
        <dbReference type="Proteomes" id="UP000822476"/>
    </source>
</evidence>
<dbReference type="AlphaFoldDB" id="A0A8S9YQ42"/>
<dbReference type="EMBL" id="JTDE01002662">
    <property type="protein sequence ID" value="KAF7257059.1"/>
    <property type="molecule type" value="Genomic_DNA"/>
</dbReference>
<dbReference type="Proteomes" id="UP000822476">
    <property type="component" value="Unassembled WGS sequence"/>
</dbReference>
<proteinExistence type="predicted"/>
<sequence>MHKIGSRLRVFFFYDTLVRFNLKISVLQNPIIPENM</sequence>
<protein>
    <submittedName>
        <fullName evidence="1">Uncharacterized protein</fullName>
    </submittedName>
</protein>